<dbReference type="AlphaFoldDB" id="A0A3B0WBW7"/>
<dbReference type="InterPro" id="IPR035965">
    <property type="entry name" value="PAS-like_dom_sf"/>
</dbReference>
<dbReference type="PROSITE" id="PS51832">
    <property type="entry name" value="HD_GYP"/>
    <property type="match status" value="1"/>
</dbReference>
<gene>
    <name evidence="4" type="ORF">MNBD_GAMMA06-1110</name>
</gene>
<sequence>MKNKSTLIAFGLLLLFISGSVWLVFEYVSAEKQRDLDDWQARLNIMAESQQNAIENWFSEQSSYINELANNPLLQLYVSQSNSAESSSNETSRGQLHHLKNLINATAESAGVYTAAKKIKNNQKNKVNDGIAIINDDGVLLSTRYFPSKDTSIRQAYNKVIKNGLTYISNIYDAGGDEKNNRQPRLMIVAPVSLVQPMSENDYKAAVVAVINPENSLYALLLKKWVTTKSDESLLVSLDKNSVNYLSPLKKGFEVFYQQSRDVGETMTVEEIVAKNIGGYTSLLDYRRVPVLATARMIHNTSMMLVQKIDTDEALFESKSHQAFILTIFLLVVFVIAVSFIAIWRHATSLHLQKATRRLKARAELLNAIGGSINDHIFLLNHKNKLVFINEALAKSFSIENTDVRGKALNHVFTNEITNQLLAVKPADENKVVRNIEMRLEFDDKRYDYHISVVPLSQPDYKQSHLFVMHDITQLKDTQGKHNRLMDGIISTLTQVIDKHDPHCAHHSERTREVAVAIAQAMGLPKKRIDSLAMAALLANIGKLYIPAEMLTNVEPLNEEQERLLRENINYSVEILKDLEFDGPVIDFVQQKNECLDGSGYPQEISGEAIFQESRILSVANAFVAMTSARAYREGKPIKEVLDILISEADSRYDRHVIAALFHIAENHSDWISWQQVS</sequence>
<keyword evidence="1" id="KW-1133">Transmembrane helix</keyword>
<dbReference type="SUPFAM" id="SSF55785">
    <property type="entry name" value="PYP-like sensor domain (PAS domain)"/>
    <property type="match status" value="1"/>
</dbReference>
<dbReference type="InterPro" id="IPR003607">
    <property type="entry name" value="HD/PDEase_dom"/>
</dbReference>
<dbReference type="NCBIfam" id="TIGR00229">
    <property type="entry name" value="sensory_box"/>
    <property type="match status" value="1"/>
</dbReference>
<evidence type="ECO:0008006" key="5">
    <source>
        <dbReference type="Google" id="ProtNLM"/>
    </source>
</evidence>
<evidence type="ECO:0000259" key="2">
    <source>
        <dbReference type="PROSITE" id="PS50112"/>
    </source>
</evidence>
<proteinExistence type="predicted"/>
<feature type="domain" description="HD-GYP" evidence="3">
    <location>
        <begin position="482"/>
        <end position="677"/>
    </location>
</feature>
<reference evidence="4" key="1">
    <citation type="submission" date="2018-06" db="EMBL/GenBank/DDBJ databases">
        <authorList>
            <person name="Zhirakovskaya E."/>
        </authorList>
    </citation>
    <scope>NUCLEOTIDE SEQUENCE</scope>
</reference>
<organism evidence="4">
    <name type="scientific">hydrothermal vent metagenome</name>
    <dbReference type="NCBI Taxonomy" id="652676"/>
    <lineage>
        <taxon>unclassified sequences</taxon>
        <taxon>metagenomes</taxon>
        <taxon>ecological metagenomes</taxon>
    </lineage>
</organism>
<dbReference type="PANTHER" id="PTHR45228:SF4">
    <property type="entry name" value="LIPOPROTEIN"/>
    <property type="match status" value="1"/>
</dbReference>
<dbReference type="Gene3D" id="3.30.450.20">
    <property type="entry name" value="PAS domain"/>
    <property type="match status" value="1"/>
</dbReference>
<dbReference type="InterPro" id="IPR037522">
    <property type="entry name" value="HD_GYP_dom"/>
</dbReference>
<dbReference type="SMART" id="SM00471">
    <property type="entry name" value="HDc"/>
    <property type="match status" value="1"/>
</dbReference>
<dbReference type="Gene3D" id="1.10.3210.10">
    <property type="entry name" value="Hypothetical protein af1432"/>
    <property type="match status" value="1"/>
</dbReference>
<evidence type="ECO:0000313" key="4">
    <source>
        <dbReference type="EMBL" id="VAW52791.1"/>
    </source>
</evidence>
<keyword evidence="1" id="KW-0472">Membrane</keyword>
<dbReference type="SUPFAM" id="SSF109604">
    <property type="entry name" value="HD-domain/PDEase-like"/>
    <property type="match status" value="1"/>
</dbReference>
<dbReference type="EMBL" id="UOFD01000052">
    <property type="protein sequence ID" value="VAW52791.1"/>
    <property type="molecule type" value="Genomic_DNA"/>
</dbReference>
<feature type="transmembrane region" description="Helical" evidence="1">
    <location>
        <begin position="323"/>
        <end position="344"/>
    </location>
</feature>
<name>A0A3B0WBW7_9ZZZZ</name>
<accession>A0A3B0WBW7</accession>
<keyword evidence="1" id="KW-0812">Transmembrane</keyword>
<dbReference type="InterPro" id="IPR000014">
    <property type="entry name" value="PAS"/>
</dbReference>
<dbReference type="PROSITE" id="PS50112">
    <property type="entry name" value="PAS"/>
    <property type="match status" value="1"/>
</dbReference>
<dbReference type="InterPro" id="IPR052020">
    <property type="entry name" value="Cyclic_di-GMP/3'3'-cGAMP_PDE"/>
</dbReference>
<evidence type="ECO:0000259" key="3">
    <source>
        <dbReference type="PROSITE" id="PS51832"/>
    </source>
</evidence>
<dbReference type="CDD" id="cd00077">
    <property type="entry name" value="HDc"/>
    <property type="match status" value="1"/>
</dbReference>
<dbReference type="Pfam" id="PF13487">
    <property type="entry name" value="HD_5"/>
    <property type="match status" value="1"/>
</dbReference>
<feature type="domain" description="PAS" evidence="2">
    <location>
        <begin position="361"/>
        <end position="443"/>
    </location>
</feature>
<protein>
    <recommendedName>
        <fullName evidence="5">HD-GYP domain-containing protein</fullName>
    </recommendedName>
</protein>
<dbReference type="PANTHER" id="PTHR45228">
    <property type="entry name" value="CYCLIC DI-GMP PHOSPHODIESTERASE TM_0186-RELATED"/>
    <property type="match status" value="1"/>
</dbReference>
<evidence type="ECO:0000256" key="1">
    <source>
        <dbReference type="SAM" id="Phobius"/>
    </source>
</evidence>